<dbReference type="InterPro" id="IPR029058">
    <property type="entry name" value="AB_hydrolase_fold"/>
</dbReference>
<dbReference type="GO" id="GO:0080031">
    <property type="term" value="F:methyl salicylate esterase activity"/>
    <property type="evidence" value="ECO:0007669"/>
    <property type="project" value="TreeGrafter"/>
</dbReference>
<dbReference type="GO" id="GO:0009696">
    <property type="term" value="P:salicylic acid metabolic process"/>
    <property type="evidence" value="ECO:0007669"/>
    <property type="project" value="TreeGrafter"/>
</dbReference>
<reference evidence="3" key="1">
    <citation type="journal article" date="2017" name="Plant J.">
        <title>The pomegranate (Punica granatum L.) genome and the genomics of punicalagin biosynthesis.</title>
        <authorList>
            <person name="Qin G."/>
            <person name="Xu C."/>
            <person name="Ming R."/>
            <person name="Tang H."/>
            <person name="Guyot R."/>
            <person name="Kramer E.M."/>
            <person name="Hu Y."/>
            <person name="Yi X."/>
            <person name="Qi Y."/>
            <person name="Xu X."/>
            <person name="Gao Z."/>
            <person name="Pan H."/>
            <person name="Jian J."/>
            <person name="Tian Y."/>
            <person name="Yue Z."/>
            <person name="Xu Y."/>
        </authorList>
    </citation>
    <scope>NUCLEOTIDE SEQUENCE [LARGE SCALE GENOMIC DNA]</scope>
    <source>
        <strain evidence="3">cv. Dabenzi</strain>
    </source>
</reference>
<gene>
    <name evidence="2" type="ORF">CDL15_Pgr013505</name>
</gene>
<feature type="region of interest" description="Disordered" evidence="1">
    <location>
        <begin position="37"/>
        <end position="65"/>
    </location>
</feature>
<feature type="compositionally biased region" description="Basic residues" evidence="1">
    <location>
        <begin position="40"/>
        <end position="49"/>
    </location>
</feature>
<evidence type="ECO:0000313" key="2">
    <source>
        <dbReference type="EMBL" id="OWM66288.1"/>
    </source>
</evidence>
<evidence type="ECO:0000313" key="3">
    <source>
        <dbReference type="Proteomes" id="UP000197138"/>
    </source>
</evidence>
<dbReference type="PANTHER" id="PTHR10992">
    <property type="entry name" value="METHYLESTERASE FAMILY MEMBER"/>
    <property type="match status" value="1"/>
</dbReference>
<dbReference type="Gene3D" id="3.40.50.1820">
    <property type="entry name" value="alpha/beta hydrolase"/>
    <property type="match status" value="2"/>
</dbReference>
<dbReference type="InterPro" id="IPR045889">
    <property type="entry name" value="MES/HNL"/>
</dbReference>
<evidence type="ECO:0000256" key="1">
    <source>
        <dbReference type="SAM" id="MobiDB-lite"/>
    </source>
</evidence>
<proteinExistence type="predicted"/>
<dbReference type="AlphaFoldDB" id="A0A218W1E2"/>
<accession>A0A218W1E2</accession>
<comment type="caution">
    <text evidence="2">The sequence shown here is derived from an EMBL/GenBank/DDBJ whole genome shotgun (WGS) entry which is preliminary data.</text>
</comment>
<name>A0A218W1E2_PUNGR</name>
<dbReference type="PANTHER" id="PTHR10992:SF1066">
    <property type="entry name" value="METHYL JASMONATE ESTERASE 1"/>
    <property type="match status" value="1"/>
</dbReference>
<dbReference type="GO" id="GO:0009694">
    <property type="term" value="P:jasmonic acid metabolic process"/>
    <property type="evidence" value="ECO:0007669"/>
    <property type="project" value="TreeGrafter"/>
</dbReference>
<dbReference type="SUPFAM" id="SSF53474">
    <property type="entry name" value="alpha/beta-Hydrolases"/>
    <property type="match status" value="1"/>
</dbReference>
<dbReference type="Proteomes" id="UP000197138">
    <property type="component" value="Unassembled WGS sequence"/>
</dbReference>
<evidence type="ECO:0008006" key="4">
    <source>
        <dbReference type="Google" id="ProtNLM"/>
    </source>
</evidence>
<dbReference type="EMBL" id="MTKT01005554">
    <property type="protein sequence ID" value="OWM66288.1"/>
    <property type="molecule type" value="Genomic_DNA"/>
</dbReference>
<dbReference type="GO" id="GO:0080030">
    <property type="term" value="F:methyl indole-3-acetate esterase activity"/>
    <property type="evidence" value="ECO:0007669"/>
    <property type="project" value="TreeGrafter"/>
</dbReference>
<protein>
    <recommendedName>
        <fullName evidence="4">AB hydrolase-1 domain-containing protein</fullName>
    </recommendedName>
</protein>
<sequence length="180" mass="20040">MDKMKNSPEKRSKALCVGPWSQPRGLVLVQGRCSPSVCRPRGHRPRPRRYRDTPQTGGGGQVNDGLRGAVVRVRGGASVWERVVLVGHSMGGAAVAMAMERFPEKIVVAVFAAAMMPGPDLVYVDFSKEDYVIKEDLERWMIEKNPVDEVRMILGSDHMVMFCKPVELCSHLREIAESYS</sequence>
<organism evidence="2 3">
    <name type="scientific">Punica granatum</name>
    <name type="common">Pomegranate</name>
    <dbReference type="NCBI Taxonomy" id="22663"/>
    <lineage>
        <taxon>Eukaryota</taxon>
        <taxon>Viridiplantae</taxon>
        <taxon>Streptophyta</taxon>
        <taxon>Embryophyta</taxon>
        <taxon>Tracheophyta</taxon>
        <taxon>Spermatophyta</taxon>
        <taxon>Magnoliopsida</taxon>
        <taxon>eudicotyledons</taxon>
        <taxon>Gunneridae</taxon>
        <taxon>Pentapetalae</taxon>
        <taxon>rosids</taxon>
        <taxon>malvids</taxon>
        <taxon>Myrtales</taxon>
        <taxon>Lythraceae</taxon>
        <taxon>Punica</taxon>
    </lineage>
</organism>
<dbReference type="GO" id="GO:0080032">
    <property type="term" value="F:methyl jasmonate esterase activity"/>
    <property type="evidence" value="ECO:0007669"/>
    <property type="project" value="TreeGrafter"/>
</dbReference>